<gene>
    <name evidence="1" type="ORF">E2C01_035528</name>
</gene>
<evidence type="ECO:0000313" key="1">
    <source>
        <dbReference type="EMBL" id="MPC41918.1"/>
    </source>
</evidence>
<reference evidence="1 2" key="1">
    <citation type="submission" date="2019-05" db="EMBL/GenBank/DDBJ databases">
        <title>Another draft genome of Portunus trituberculatus and its Hox gene families provides insights of decapod evolution.</title>
        <authorList>
            <person name="Jeong J.-H."/>
            <person name="Song I."/>
            <person name="Kim S."/>
            <person name="Choi T."/>
            <person name="Kim D."/>
            <person name="Ryu S."/>
            <person name="Kim W."/>
        </authorList>
    </citation>
    <scope>NUCLEOTIDE SEQUENCE [LARGE SCALE GENOMIC DNA]</scope>
    <source>
        <tissue evidence="1">Muscle</tissue>
    </source>
</reference>
<proteinExistence type="predicted"/>
<organism evidence="1 2">
    <name type="scientific">Portunus trituberculatus</name>
    <name type="common">Swimming crab</name>
    <name type="synonym">Neptunus trituberculatus</name>
    <dbReference type="NCBI Taxonomy" id="210409"/>
    <lineage>
        <taxon>Eukaryota</taxon>
        <taxon>Metazoa</taxon>
        <taxon>Ecdysozoa</taxon>
        <taxon>Arthropoda</taxon>
        <taxon>Crustacea</taxon>
        <taxon>Multicrustacea</taxon>
        <taxon>Malacostraca</taxon>
        <taxon>Eumalacostraca</taxon>
        <taxon>Eucarida</taxon>
        <taxon>Decapoda</taxon>
        <taxon>Pleocyemata</taxon>
        <taxon>Brachyura</taxon>
        <taxon>Eubrachyura</taxon>
        <taxon>Portunoidea</taxon>
        <taxon>Portunidae</taxon>
        <taxon>Portuninae</taxon>
        <taxon>Portunus</taxon>
    </lineage>
</organism>
<keyword evidence="2" id="KW-1185">Reference proteome</keyword>
<comment type="caution">
    <text evidence="1">The sequence shown here is derived from an EMBL/GenBank/DDBJ whole genome shotgun (WGS) entry which is preliminary data.</text>
</comment>
<evidence type="ECO:0000313" key="2">
    <source>
        <dbReference type="Proteomes" id="UP000324222"/>
    </source>
</evidence>
<name>A0A5B7F9Z9_PORTR</name>
<dbReference type="AlphaFoldDB" id="A0A5B7F9Z9"/>
<dbReference type="Proteomes" id="UP000324222">
    <property type="component" value="Unassembled WGS sequence"/>
</dbReference>
<dbReference type="EMBL" id="VSRR010005235">
    <property type="protein sequence ID" value="MPC41918.1"/>
    <property type="molecule type" value="Genomic_DNA"/>
</dbReference>
<protein>
    <submittedName>
        <fullName evidence="1">Uncharacterized protein</fullName>
    </submittedName>
</protein>
<accession>A0A5B7F9Z9</accession>
<sequence length="40" mass="4905">MKLLQQIMCITLKKNWINGDKEMRHYEPHSNHIKIKNKKN</sequence>